<dbReference type="CDD" id="cd17470">
    <property type="entry name" value="T3SS_Flik_C"/>
    <property type="match status" value="1"/>
</dbReference>
<evidence type="ECO:0000313" key="3">
    <source>
        <dbReference type="EMBL" id="MBC2396681.1"/>
    </source>
</evidence>
<evidence type="ECO:0000256" key="1">
    <source>
        <dbReference type="SAM" id="MobiDB-lite"/>
    </source>
</evidence>
<dbReference type="Proteomes" id="UP000563151">
    <property type="component" value="Unassembled WGS sequence"/>
</dbReference>
<dbReference type="RefSeq" id="WP_035152050.1">
    <property type="nucleotide sequence ID" value="NZ_JAAZWO010000002.1"/>
</dbReference>
<comment type="caution">
    <text evidence="3">The sequence shown here is derived from an EMBL/GenBank/DDBJ whole genome shotgun (WGS) entry which is preliminary data.</text>
</comment>
<sequence>MENSVLSLMNNITCKEKVTEKRKVFKEVAGDDFTKTLKNVSSKDDKDICKLNGQEKVAKDDSKLQKITNESSTNGNEKSEVDKTIKDSEKVKSLLTKAGVSEDKIAEVDLKEGNELLTLLTENNIDLSKLNINELILLIQQLMNMNNNAIELKDLRQGISNVVSNAINDLCSKDKNINLQNNDLILNVKKEIHSYLDKVVKDNKELPLIKQLAASLEEKIGNLFNETLKENNNSPVNNIMSIIKKEILNSLKEENDLQSEQGEDKKVLHTKEEVTNVLRRLSSNKNNKEAGENSQFSKDKSNFQQENILKSISGQDKNDKFTKAVNFINQFNSLNNVQQSQVPSIEEVMINKQTVGADVVKAVKYMEVNNMKNLTVKINPKELGELVINITMESGKMKANITANNKEAFNLLNANISDITNKLQNNDIKIQNFTLNLYEDTTFFKDKEGKGKESSNNDNRRNKETKIESLNEIGDAENLSDDLNNLNIFA</sequence>
<organism evidence="3 4">
    <name type="scientific">Clostridium tetanomorphum</name>
    <dbReference type="NCBI Taxonomy" id="1553"/>
    <lineage>
        <taxon>Bacteria</taxon>
        <taxon>Bacillati</taxon>
        <taxon>Bacillota</taxon>
        <taxon>Clostridia</taxon>
        <taxon>Eubacteriales</taxon>
        <taxon>Clostridiaceae</taxon>
        <taxon>Clostridium</taxon>
    </lineage>
</organism>
<dbReference type="AlphaFoldDB" id="A0A923E7S1"/>
<feature type="domain" description="Flagellar hook-length control protein-like C-terminal" evidence="2">
    <location>
        <begin position="361"/>
        <end position="441"/>
    </location>
</feature>
<evidence type="ECO:0000313" key="4">
    <source>
        <dbReference type="Proteomes" id="UP000563151"/>
    </source>
</evidence>
<dbReference type="Pfam" id="PF02120">
    <property type="entry name" value="Flg_hook"/>
    <property type="match status" value="1"/>
</dbReference>
<feature type="region of interest" description="Disordered" evidence="1">
    <location>
        <begin position="447"/>
        <end position="468"/>
    </location>
</feature>
<evidence type="ECO:0000259" key="2">
    <source>
        <dbReference type="Pfam" id="PF02120"/>
    </source>
</evidence>
<dbReference type="EMBL" id="JAAZWO010000002">
    <property type="protein sequence ID" value="MBC2396681.1"/>
    <property type="molecule type" value="Genomic_DNA"/>
</dbReference>
<keyword evidence="3" id="KW-0969">Cilium</keyword>
<name>A0A923E7S1_CLOTT</name>
<dbReference type="InterPro" id="IPR038610">
    <property type="entry name" value="FliK-like_C_sf"/>
</dbReference>
<feature type="region of interest" description="Disordered" evidence="1">
    <location>
        <begin position="280"/>
        <end position="301"/>
    </location>
</feature>
<dbReference type="InterPro" id="IPR021136">
    <property type="entry name" value="Flagellar_hook_control-like_C"/>
</dbReference>
<accession>A0A923E7S1</accession>
<protein>
    <submittedName>
        <fullName evidence="3">Flagellar hook-length control protein FliK</fullName>
    </submittedName>
</protein>
<dbReference type="Gene3D" id="3.30.750.140">
    <property type="match status" value="1"/>
</dbReference>
<keyword evidence="3" id="KW-0282">Flagellum</keyword>
<proteinExistence type="predicted"/>
<reference evidence="3 4" key="1">
    <citation type="submission" date="2020-04" db="EMBL/GenBank/DDBJ databases">
        <title>Genomic insights into acetone-butanol-ethanol (ABE) fermentation by sequencing solventogenic clostridia strains.</title>
        <authorList>
            <person name="Brown S."/>
        </authorList>
    </citation>
    <scope>NUCLEOTIDE SEQUENCE [LARGE SCALE GENOMIC DNA]</scope>
    <source>
        <strain evidence="3 4">DJ011</strain>
    </source>
</reference>
<gene>
    <name evidence="3" type="ORF">HGG79_02650</name>
</gene>
<keyword evidence="4" id="KW-1185">Reference proteome</keyword>
<feature type="compositionally biased region" description="Basic and acidic residues" evidence="1">
    <location>
        <begin position="286"/>
        <end position="301"/>
    </location>
</feature>
<keyword evidence="3" id="KW-0966">Cell projection</keyword>